<dbReference type="EMBL" id="JACVQF010000158">
    <property type="protein sequence ID" value="MBD0418470.1"/>
    <property type="molecule type" value="Genomic_DNA"/>
</dbReference>
<gene>
    <name evidence="1" type="ORF">H0H10_04680</name>
</gene>
<name>A0A926KX69_9ACTN</name>
<protein>
    <submittedName>
        <fullName evidence="1">Uncharacterized protein</fullName>
    </submittedName>
</protein>
<accession>A0A926KX69</accession>
<reference evidence="1" key="2">
    <citation type="submission" date="2020-09" db="EMBL/GenBank/DDBJ databases">
        <authorList>
            <person name="Luo X."/>
        </authorList>
    </citation>
    <scope>NUCLEOTIDE SEQUENCE</scope>
    <source>
        <strain evidence="1">TRM S81-3</strain>
    </source>
</reference>
<reference evidence="1" key="1">
    <citation type="submission" date="2020-09" db="EMBL/GenBank/DDBJ databases">
        <title>Streptomyces grisecoloratus sp. nov., isolated from cotton soil.</title>
        <authorList>
            <person name="Xing L."/>
        </authorList>
    </citation>
    <scope>NUCLEOTIDE SEQUENCE</scope>
    <source>
        <strain evidence="1">TRM S81-3</strain>
    </source>
</reference>
<evidence type="ECO:0000313" key="1">
    <source>
        <dbReference type="EMBL" id="MBD0418470.1"/>
    </source>
</evidence>
<dbReference type="Proteomes" id="UP000621210">
    <property type="component" value="Unassembled WGS sequence"/>
</dbReference>
<dbReference type="RefSeq" id="WP_188179522.1">
    <property type="nucleotide sequence ID" value="NZ_JACVQF010000158.1"/>
</dbReference>
<keyword evidence="2" id="KW-1185">Reference proteome</keyword>
<proteinExistence type="predicted"/>
<comment type="caution">
    <text evidence="1">The sequence shown here is derived from an EMBL/GenBank/DDBJ whole genome shotgun (WGS) entry which is preliminary data.</text>
</comment>
<sequence>MWKRRRRRGRQPDTSVPVELCDLCAAVFPKDRAVRGYVRDSSAVHPEHDGDDGLRLVTACGDDHFDTIAEGYRHRPFVSEELWAAKVSRALTTGPTGLTMQQLAWQTGLLEPQIRRGIAWHNQRMRQGQDLDP</sequence>
<evidence type="ECO:0000313" key="2">
    <source>
        <dbReference type="Proteomes" id="UP000621210"/>
    </source>
</evidence>
<dbReference type="AlphaFoldDB" id="A0A926KX69"/>
<organism evidence="1 2">
    <name type="scientific">Streptomyces griseicoloratus</name>
    <dbReference type="NCBI Taxonomy" id="2752516"/>
    <lineage>
        <taxon>Bacteria</taxon>
        <taxon>Bacillati</taxon>
        <taxon>Actinomycetota</taxon>
        <taxon>Actinomycetes</taxon>
        <taxon>Kitasatosporales</taxon>
        <taxon>Streptomycetaceae</taxon>
        <taxon>Streptomyces</taxon>
    </lineage>
</organism>